<evidence type="ECO:0000313" key="2">
    <source>
        <dbReference type="EMBL" id="WEU40995.1"/>
    </source>
</evidence>
<evidence type="ECO:0000313" key="3">
    <source>
        <dbReference type="Proteomes" id="UP000186851"/>
    </source>
</evidence>
<protein>
    <recommendedName>
        <fullName evidence="1">Prenylated flavin chaperone LpdD-like domain-containing protein</fullName>
    </recommendedName>
</protein>
<reference evidence="2" key="1">
    <citation type="journal article" date="2017" name="Nature">
        <title>Asgard archaea illuminate the origin of eukaryotic cellular complexity.</title>
        <authorList>
            <person name="Zaremba-Niedzwiedzka K."/>
            <person name="Caceres E.F."/>
            <person name="Saw J.H."/>
            <person name="Backstrom D."/>
            <person name="Juzokaite L."/>
            <person name="Vancaester E."/>
            <person name="Seitz K.W."/>
            <person name="Anantharaman K."/>
            <person name="Starnawski P."/>
            <person name="Kjeldsen K.U."/>
            <person name="Scott M.B."/>
            <person name="Nunoura T."/>
            <person name="Banfield J.F."/>
            <person name="Schramm A."/>
            <person name="Baker B.J."/>
            <person name="Spang A."/>
            <person name="Ettema T.J.G."/>
        </authorList>
    </citation>
    <scope>NUCLEOTIDE SEQUENCE</scope>
    <source>
        <strain evidence="2">LCB_4</strain>
    </source>
</reference>
<evidence type="ECO:0000259" key="1">
    <source>
        <dbReference type="Pfam" id="PF21758"/>
    </source>
</evidence>
<dbReference type="InterPro" id="IPR048844">
    <property type="entry name" value="LpdD_chaperone-like"/>
</dbReference>
<proteinExistence type="predicted"/>
<gene>
    <name evidence="2" type="ORF">OdinLCB4_003595</name>
</gene>
<accession>A0AAF0D3G1</accession>
<dbReference type="AlphaFoldDB" id="A0AAF0D3G1"/>
<sequence length="110" mass="11919">MDYNIITEEDTGVKILALSVNNGVLVLVSDSELLFGTTALALPSTSTTGESISSINPIFGAKDDILAKSIAERVCKKINKIVIASVFIKNREPEAIDTILKLLKKVMERL</sequence>
<dbReference type="KEGG" id="oyw:OdinLCB4_003595"/>
<reference evidence="2" key="2">
    <citation type="journal article" date="2022" name="Nat. Microbiol.">
        <title>A closed Candidatus Odinarchaeum chromosome exposes Asgard archaeal viruses.</title>
        <authorList>
            <person name="Tamarit D."/>
            <person name="Caceres E.F."/>
            <person name="Krupovic M."/>
            <person name="Nijland R."/>
            <person name="Eme L."/>
            <person name="Robinson N.P."/>
            <person name="Ettema T.J.G."/>
        </authorList>
    </citation>
    <scope>NUCLEOTIDE SEQUENCE</scope>
    <source>
        <strain evidence="2">LCB_4</strain>
    </source>
</reference>
<organism evidence="2 3">
    <name type="scientific">Odinarchaeota yellowstonii (strain LCB_4)</name>
    <dbReference type="NCBI Taxonomy" id="1841599"/>
    <lineage>
        <taxon>Archaea</taxon>
        <taxon>Promethearchaeati</taxon>
        <taxon>Candidatus Odinarchaeota</taxon>
        <taxon>Candidatus Odinarchaeia</taxon>
        <taxon>Candidatus Odinarchaeales</taxon>
        <taxon>Candidatus Odinarchaeaceae</taxon>
        <taxon>Candidatus Odinarchaeum</taxon>
    </lineage>
</organism>
<dbReference type="EMBL" id="CP091871">
    <property type="protein sequence ID" value="WEU40995.1"/>
    <property type="molecule type" value="Genomic_DNA"/>
</dbReference>
<feature type="domain" description="Prenylated flavin chaperone LpdD-like" evidence="1">
    <location>
        <begin position="8"/>
        <end position="109"/>
    </location>
</feature>
<dbReference type="Pfam" id="PF21758">
    <property type="entry name" value="PAC_bac"/>
    <property type="match status" value="1"/>
</dbReference>
<dbReference type="Proteomes" id="UP000186851">
    <property type="component" value="Chromosome"/>
</dbReference>
<name>A0AAF0D3G1_ODILC</name>